<dbReference type="RefSeq" id="WP_158050841.1">
    <property type="nucleotide sequence ID" value="NZ_WBKB01000001.1"/>
</dbReference>
<feature type="transmembrane region" description="Helical" evidence="1">
    <location>
        <begin position="287"/>
        <end position="312"/>
    </location>
</feature>
<dbReference type="AlphaFoldDB" id="A0A7J5BFG3"/>
<dbReference type="EMBL" id="WBKB01000001">
    <property type="protein sequence ID" value="KAB1644828.1"/>
    <property type="molecule type" value="Genomic_DNA"/>
</dbReference>
<protein>
    <recommendedName>
        <fullName evidence="4">Type II secretion system protein GspF domain-containing protein</fullName>
    </recommendedName>
</protein>
<keyword evidence="1" id="KW-0812">Transmembrane</keyword>
<dbReference type="Proteomes" id="UP000433493">
    <property type="component" value="Unassembled WGS sequence"/>
</dbReference>
<dbReference type="PANTHER" id="PTHR35007">
    <property type="entry name" value="INTEGRAL MEMBRANE PROTEIN-RELATED"/>
    <property type="match status" value="1"/>
</dbReference>
<dbReference type="OrthoDB" id="3267562at2"/>
<name>A0A7J5BFG3_9MICO</name>
<evidence type="ECO:0000313" key="3">
    <source>
        <dbReference type="Proteomes" id="UP000433493"/>
    </source>
</evidence>
<organism evidence="2 3">
    <name type="scientific">Gulosibacter chungangensis</name>
    <dbReference type="NCBI Taxonomy" id="979746"/>
    <lineage>
        <taxon>Bacteria</taxon>
        <taxon>Bacillati</taxon>
        <taxon>Actinomycetota</taxon>
        <taxon>Actinomycetes</taxon>
        <taxon>Micrococcales</taxon>
        <taxon>Microbacteriaceae</taxon>
        <taxon>Gulosibacter</taxon>
    </lineage>
</organism>
<comment type="caution">
    <text evidence="2">The sequence shown here is derived from an EMBL/GenBank/DDBJ whole genome shotgun (WGS) entry which is preliminary data.</text>
</comment>
<keyword evidence="1" id="KW-1133">Transmembrane helix</keyword>
<dbReference type="PANTHER" id="PTHR35007:SF4">
    <property type="entry name" value="CONSERVED TRANSMEMBRANE PROTEIN-RELATED"/>
    <property type="match status" value="1"/>
</dbReference>
<evidence type="ECO:0000256" key="1">
    <source>
        <dbReference type="SAM" id="Phobius"/>
    </source>
</evidence>
<keyword evidence="3" id="KW-1185">Reference proteome</keyword>
<keyword evidence="1" id="KW-0472">Membrane</keyword>
<feature type="transmembrane region" description="Helical" evidence="1">
    <location>
        <begin position="141"/>
        <end position="163"/>
    </location>
</feature>
<evidence type="ECO:0000313" key="2">
    <source>
        <dbReference type="EMBL" id="KAB1644828.1"/>
    </source>
</evidence>
<feature type="transmembrane region" description="Helical" evidence="1">
    <location>
        <begin position="169"/>
        <end position="188"/>
    </location>
</feature>
<reference evidence="2 3" key="1">
    <citation type="submission" date="2019-09" db="EMBL/GenBank/DDBJ databases">
        <title>Phylogeny of genus Pseudoclavibacter and closely related genus.</title>
        <authorList>
            <person name="Li Y."/>
        </authorList>
    </citation>
    <scope>NUCLEOTIDE SEQUENCE [LARGE SCALE GENOMIC DNA]</scope>
    <source>
        <strain evidence="2 3">KCTC 13959</strain>
    </source>
</reference>
<proteinExistence type="predicted"/>
<gene>
    <name evidence="2" type="ORF">F8O05_00685</name>
</gene>
<evidence type="ECO:0008006" key="4">
    <source>
        <dbReference type="Google" id="ProtNLM"/>
    </source>
</evidence>
<accession>A0A7J5BFG3</accession>
<sequence length="317" mass="33495">MNGNDTYPAEEAAAVVERLAALLAGGGAPTNAWNQLAEFSKSQFQKPPRRWPWQRKRQAPAEPVEGQIAREIRAGADAAELLRVHPNAAWRALGATWRLAETTGAPLGPALRELAAGFRDIGQSEREVAIALASPQATSRIVLALPLVGFLLGSLLGFNPLGVLLGGPIGWVLLLIGGVLMLLGWWWNRRLVKTATARPATPGFGLDLVAMGMLGGNSAAKVRTAVSDTLRNWQLAPSGVERAEPVLELATRAGVPASDLLRSEATLERRRARTAAAKAAAQLEVKLMLPLGACILPAFLALGVAPIVIAVLGQVLL</sequence>